<protein>
    <submittedName>
        <fullName evidence="11">S53 family peptidase</fullName>
    </submittedName>
</protein>
<evidence type="ECO:0000256" key="5">
    <source>
        <dbReference type="ARBA" id="ARBA00022825"/>
    </source>
</evidence>
<evidence type="ECO:0000259" key="10">
    <source>
        <dbReference type="PROSITE" id="PS51695"/>
    </source>
</evidence>
<comment type="caution">
    <text evidence="11">The sequence shown here is derived from an EMBL/GenBank/DDBJ whole genome shotgun (WGS) entry which is preliminary data.</text>
</comment>
<dbReference type="InterPro" id="IPR023828">
    <property type="entry name" value="Peptidase_S8_Ser-AS"/>
</dbReference>
<keyword evidence="4" id="KW-0378">Hydrolase</keyword>
<accession>A0ABP5D0Q9</accession>
<evidence type="ECO:0000256" key="3">
    <source>
        <dbReference type="ARBA" id="ARBA00022723"/>
    </source>
</evidence>
<evidence type="ECO:0000256" key="8">
    <source>
        <dbReference type="SAM" id="MobiDB-lite"/>
    </source>
</evidence>
<feature type="chain" id="PRO_5047162785" evidence="9">
    <location>
        <begin position="31"/>
        <end position="649"/>
    </location>
</feature>
<evidence type="ECO:0000256" key="1">
    <source>
        <dbReference type="ARBA" id="ARBA00001913"/>
    </source>
</evidence>
<dbReference type="SUPFAM" id="SSF52743">
    <property type="entry name" value="Subtilisin-like"/>
    <property type="match status" value="1"/>
</dbReference>
<comment type="cofactor">
    <cofactor evidence="1">
        <name>Ca(2+)</name>
        <dbReference type="ChEBI" id="CHEBI:29108"/>
    </cofactor>
</comment>
<evidence type="ECO:0000313" key="11">
    <source>
        <dbReference type="EMBL" id="GAA1971562.1"/>
    </source>
</evidence>
<gene>
    <name evidence="11" type="ORF">GCM10009798_35580</name>
</gene>
<dbReference type="Proteomes" id="UP001500571">
    <property type="component" value="Unassembled WGS sequence"/>
</dbReference>
<keyword evidence="9" id="KW-0732">Signal</keyword>
<reference evidence="12" key="1">
    <citation type="journal article" date="2019" name="Int. J. Syst. Evol. Microbiol.">
        <title>The Global Catalogue of Microorganisms (GCM) 10K type strain sequencing project: providing services to taxonomists for standard genome sequencing and annotation.</title>
        <authorList>
            <consortium name="The Broad Institute Genomics Platform"/>
            <consortium name="The Broad Institute Genome Sequencing Center for Infectious Disease"/>
            <person name="Wu L."/>
            <person name="Ma J."/>
        </authorList>
    </citation>
    <scope>NUCLEOTIDE SEQUENCE [LARGE SCALE GENOMIC DNA]</scope>
    <source>
        <strain evidence="12">JCM 15309</strain>
    </source>
</reference>
<proteinExistence type="predicted"/>
<dbReference type="Pfam" id="PF09286">
    <property type="entry name" value="Pro-kuma_activ"/>
    <property type="match status" value="1"/>
</dbReference>
<dbReference type="Pfam" id="PF00082">
    <property type="entry name" value="Peptidase_S8"/>
    <property type="match status" value="1"/>
</dbReference>
<dbReference type="InterPro" id="IPR036852">
    <property type="entry name" value="Peptidase_S8/S53_dom_sf"/>
</dbReference>
<dbReference type="PROSITE" id="PS51695">
    <property type="entry name" value="SEDOLISIN"/>
    <property type="match status" value="1"/>
</dbReference>
<dbReference type="SUPFAM" id="SSF54897">
    <property type="entry name" value="Protease propeptides/inhibitors"/>
    <property type="match status" value="1"/>
</dbReference>
<evidence type="ECO:0000313" key="12">
    <source>
        <dbReference type="Proteomes" id="UP001500571"/>
    </source>
</evidence>
<evidence type="ECO:0000256" key="9">
    <source>
        <dbReference type="SAM" id="SignalP"/>
    </source>
</evidence>
<evidence type="ECO:0000256" key="2">
    <source>
        <dbReference type="ARBA" id="ARBA00022670"/>
    </source>
</evidence>
<dbReference type="PROSITE" id="PS00138">
    <property type="entry name" value="SUBTILASE_SER"/>
    <property type="match status" value="1"/>
</dbReference>
<dbReference type="InterPro" id="IPR000209">
    <property type="entry name" value="Peptidase_S8/S53_dom"/>
</dbReference>
<feature type="signal peptide" evidence="9">
    <location>
        <begin position="1"/>
        <end position="30"/>
    </location>
</feature>
<dbReference type="Gene3D" id="3.40.50.200">
    <property type="entry name" value="Peptidase S8/S53 domain"/>
    <property type="match status" value="1"/>
</dbReference>
<keyword evidence="5" id="KW-0720">Serine protease</keyword>
<dbReference type="EMBL" id="BAAAPB010000004">
    <property type="protein sequence ID" value="GAA1971562.1"/>
    <property type="molecule type" value="Genomic_DNA"/>
</dbReference>
<keyword evidence="6" id="KW-0106">Calcium</keyword>
<feature type="region of interest" description="Disordered" evidence="8">
    <location>
        <begin position="403"/>
        <end position="424"/>
    </location>
</feature>
<sequence length="649" mass="66428">MNRLVRPALATAAAAALTAAALAGTGPADAASGRTTLAGSVPSWADAAHKAGTVPGSTAVDFRVYLGLRGGDAAQQLALSVSTPGSANYGKFLTPAQFRAQFAPSTADVNAVKKWLAGQGFKVTGVPANQKYVEATGTAAQAASAFSTSFAEYSVAGKQVRSNTSALSVPSGLPAVEAVVGLDESQTLAVSDKVTPGPAVYHNAQPCSAYWGEKTPQNTPTPDGTVLPPNAPPFAPCGYAGAQLQNVYGMSGAIASGNDGTGVTVAVIDAYASPTIASDVETYSARHGLPSIKGHFSQVVPPGVYNKPESKKQDPQGWAGEESLDIEAVHTMAPGADIVYYGAPNNFQDLDAVLNKVVDDHAADIVTNSYGWSSEALPTGFIKPYLDIQAQAAAEGMSLLYSSGDDGDETGGVAGATPTPDWPATSPLVTAVGGTALGIGADGHRVFELGWESGTSTLTNGTFPTPTYLYGSGGGTSRLFAQPSYQAGVVPSTISQTYGGSPMRAVPDVSALGDPNTGLLVGETQTMPDGSQAYDEYRIGGTSLSSPLYAGMLALAVQRAGHSFGLANPTLYAARSTSVDITKAARATYPGTVRVNFNNGFDAADGYSYIERTFDQDEPLTIHVRDGYDNVTGVGSPNGQAWLQAVAGK</sequence>
<dbReference type="SMART" id="SM00944">
    <property type="entry name" value="Pro-kuma_activ"/>
    <property type="match status" value="1"/>
</dbReference>
<dbReference type="PANTHER" id="PTHR14218:SF15">
    <property type="entry name" value="TRIPEPTIDYL-PEPTIDASE 1"/>
    <property type="match status" value="1"/>
</dbReference>
<name>A0ABP5D0Q9_9ACTN</name>
<keyword evidence="2" id="KW-0645">Protease</keyword>
<dbReference type="InterPro" id="IPR015366">
    <property type="entry name" value="S53_propep"/>
</dbReference>
<dbReference type="RefSeq" id="WP_344047144.1">
    <property type="nucleotide sequence ID" value="NZ_BAAAPB010000004.1"/>
</dbReference>
<feature type="domain" description="Peptidase S53" evidence="10">
    <location>
        <begin position="238"/>
        <end position="649"/>
    </location>
</feature>
<keyword evidence="3" id="KW-0479">Metal-binding</keyword>
<dbReference type="CDD" id="cd11377">
    <property type="entry name" value="Pro-peptidase_S53"/>
    <property type="match status" value="1"/>
</dbReference>
<keyword evidence="7" id="KW-0865">Zymogen</keyword>
<organism evidence="11 12">
    <name type="scientific">Nocardioides panacihumi</name>
    <dbReference type="NCBI Taxonomy" id="400774"/>
    <lineage>
        <taxon>Bacteria</taxon>
        <taxon>Bacillati</taxon>
        <taxon>Actinomycetota</taxon>
        <taxon>Actinomycetes</taxon>
        <taxon>Propionibacteriales</taxon>
        <taxon>Nocardioidaceae</taxon>
        <taxon>Nocardioides</taxon>
    </lineage>
</organism>
<keyword evidence="12" id="KW-1185">Reference proteome</keyword>
<evidence type="ECO:0000256" key="6">
    <source>
        <dbReference type="ARBA" id="ARBA00022837"/>
    </source>
</evidence>
<evidence type="ECO:0000256" key="4">
    <source>
        <dbReference type="ARBA" id="ARBA00022801"/>
    </source>
</evidence>
<evidence type="ECO:0000256" key="7">
    <source>
        <dbReference type="ARBA" id="ARBA00023145"/>
    </source>
</evidence>
<dbReference type="PANTHER" id="PTHR14218">
    <property type="entry name" value="PROTEASE S8 TRIPEPTIDYL PEPTIDASE I CLN2"/>
    <property type="match status" value="1"/>
</dbReference>
<dbReference type="InterPro" id="IPR050819">
    <property type="entry name" value="Tripeptidyl-peptidase_I"/>
</dbReference>
<dbReference type="CDD" id="cd04056">
    <property type="entry name" value="Peptidases_S53"/>
    <property type="match status" value="1"/>
</dbReference>
<dbReference type="InterPro" id="IPR030400">
    <property type="entry name" value="Sedolisin_dom"/>
</dbReference>